<reference evidence="2" key="2">
    <citation type="journal article" date="2024" name="Plant">
        <title>Genomic evolution and insights into agronomic trait innovations of Sesamum species.</title>
        <authorList>
            <person name="Miao H."/>
            <person name="Wang L."/>
            <person name="Qu L."/>
            <person name="Liu H."/>
            <person name="Sun Y."/>
            <person name="Le M."/>
            <person name="Wang Q."/>
            <person name="Wei S."/>
            <person name="Zheng Y."/>
            <person name="Lin W."/>
            <person name="Duan Y."/>
            <person name="Cao H."/>
            <person name="Xiong S."/>
            <person name="Wang X."/>
            <person name="Wei L."/>
            <person name="Li C."/>
            <person name="Ma Q."/>
            <person name="Ju M."/>
            <person name="Zhao R."/>
            <person name="Li G."/>
            <person name="Mu C."/>
            <person name="Tian Q."/>
            <person name="Mei H."/>
            <person name="Zhang T."/>
            <person name="Gao T."/>
            <person name="Zhang H."/>
        </authorList>
    </citation>
    <scope>NUCLEOTIDE SEQUENCE</scope>
    <source>
        <strain evidence="2">G02</strain>
    </source>
</reference>
<evidence type="ECO:0000256" key="1">
    <source>
        <dbReference type="SAM" id="MobiDB-lite"/>
    </source>
</evidence>
<sequence>MAQDPKRRINKMTSLDLNQQPLCIEYSTLDVDFELKSDLIHLLPTFWGLAGLSEINRSLVDAASGGALYDKAPTEARKLIKIMAFNTQQFGSRNDNPPRKVSEVSVSINERLDEFTPLVKKFVVGGSQQVKTCGICTSLEHFTDACPTLHEEPTKHANAVGGFSGPSQRGHDFSNTYNPGWRDHPNLRYRNQPQNFQRPPYQPPPPPPPPQSNSNSGTSLEDMMKHSLLIPNNFNRILELAFRTWRTKLGQAFKTWRIKPVRAFKIWSRK</sequence>
<protein>
    <submittedName>
        <fullName evidence="2">Uncharacterized protein</fullName>
    </submittedName>
</protein>
<dbReference type="EMBL" id="JACGWJ010000006">
    <property type="protein sequence ID" value="KAL0413841.1"/>
    <property type="molecule type" value="Genomic_DNA"/>
</dbReference>
<organism evidence="2">
    <name type="scientific">Sesamum radiatum</name>
    <name type="common">Black benniseed</name>
    <dbReference type="NCBI Taxonomy" id="300843"/>
    <lineage>
        <taxon>Eukaryota</taxon>
        <taxon>Viridiplantae</taxon>
        <taxon>Streptophyta</taxon>
        <taxon>Embryophyta</taxon>
        <taxon>Tracheophyta</taxon>
        <taxon>Spermatophyta</taxon>
        <taxon>Magnoliopsida</taxon>
        <taxon>eudicotyledons</taxon>
        <taxon>Gunneridae</taxon>
        <taxon>Pentapetalae</taxon>
        <taxon>asterids</taxon>
        <taxon>lamiids</taxon>
        <taxon>Lamiales</taxon>
        <taxon>Pedaliaceae</taxon>
        <taxon>Sesamum</taxon>
    </lineage>
</organism>
<accession>A0AAW2U908</accession>
<dbReference type="AlphaFoldDB" id="A0AAW2U908"/>
<name>A0AAW2U908_SESRA</name>
<reference evidence="2" key="1">
    <citation type="submission" date="2020-06" db="EMBL/GenBank/DDBJ databases">
        <authorList>
            <person name="Li T."/>
            <person name="Hu X."/>
            <person name="Zhang T."/>
            <person name="Song X."/>
            <person name="Zhang H."/>
            <person name="Dai N."/>
            <person name="Sheng W."/>
            <person name="Hou X."/>
            <person name="Wei L."/>
        </authorList>
    </citation>
    <scope>NUCLEOTIDE SEQUENCE</scope>
    <source>
        <strain evidence="2">G02</strain>
        <tissue evidence="2">Leaf</tissue>
    </source>
</reference>
<feature type="region of interest" description="Disordered" evidence="1">
    <location>
        <begin position="157"/>
        <end position="219"/>
    </location>
</feature>
<evidence type="ECO:0000313" key="2">
    <source>
        <dbReference type="EMBL" id="KAL0413841.1"/>
    </source>
</evidence>
<feature type="compositionally biased region" description="Pro residues" evidence="1">
    <location>
        <begin position="200"/>
        <end position="211"/>
    </location>
</feature>
<proteinExistence type="predicted"/>
<feature type="compositionally biased region" description="Low complexity" evidence="1">
    <location>
        <begin position="189"/>
        <end position="199"/>
    </location>
</feature>
<comment type="caution">
    <text evidence="2">The sequence shown here is derived from an EMBL/GenBank/DDBJ whole genome shotgun (WGS) entry which is preliminary data.</text>
</comment>
<gene>
    <name evidence="2" type="ORF">Sradi_1585800</name>
</gene>